<keyword evidence="2" id="KW-0472">Membrane</keyword>
<name>A0ABN6K7P4_9ACTO</name>
<feature type="transmembrane region" description="Helical" evidence="2">
    <location>
        <begin position="280"/>
        <end position="308"/>
    </location>
</feature>
<feature type="region of interest" description="Disordered" evidence="1">
    <location>
        <begin position="473"/>
        <end position="494"/>
    </location>
</feature>
<evidence type="ECO:0008006" key="5">
    <source>
        <dbReference type="Google" id="ProtNLM"/>
    </source>
</evidence>
<reference evidence="3 4" key="1">
    <citation type="submission" date="2021-08" db="EMBL/GenBank/DDBJ databases">
        <title>Whole genome sequence of novel Actinomyces species strain MAS-1.</title>
        <authorList>
            <person name="Saito M."/>
            <person name="Kuwahara N."/>
            <person name="Takizawa T."/>
            <person name="Gotouda H."/>
            <person name="Ochiai T."/>
        </authorList>
    </citation>
    <scope>NUCLEOTIDE SEQUENCE [LARGE SCALE GENOMIC DNA]</scope>
    <source>
        <strain evidence="3 4">MAS-1</strain>
    </source>
</reference>
<dbReference type="RefSeq" id="WP_223906808.1">
    <property type="nucleotide sequence ID" value="NZ_AP025017.1"/>
</dbReference>
<keyword evidence="2" id="KW-1133">Transmembrane helix</keyword>
<gene>
    <name evidence="3" type="ORF">MANAM107_14660</name>
</gene>
<evidence type="ECO:0000256" key="2">
    <source>
        <dbReference type="SAM" id="Phobius"/>
    </source>
</evidence>
<proteinExistence type="predicted"/>
<feature type="compositionally biased region" description="Basic and acidic residues" evidence="1">
    <location>
        <begin position="478"/>
        <end position="494"/>
    </location>
</feature>
<organism evidence="3 4">
    <name type="scientific">Actinomyces capricornis</name>
    <dbReference type="NCBI Taxonomy" id="2755559"/>
    <lineage>
        <taxon>Bacteria</taxon>
        <taxon>Bacillati</taxon>
        <taxon>Actinomycetota</taxon>
        <taxon>Actinomycetes</taxon>
        <taxon>Actinomycetales</taxon>
        <taxon>Actinomycetaceae</taxon>
        <taxon>Actinomyces</taxon>
    </lineage>
</organism>
<protein>
    <recommendedName>
        <fullName evidence="5">ABC transporter permease</fullName>
    </recommendedName>
</protein>
<feature type="transmembrane region" description="Helical" evidence="2">
    <location>
        <begin position="142"/>
        <end position="167"/>
    </location>
</feature>
<feature type="transmembrane region" description="Helical" evidence="2">
    <location>
        <begin position="320"/>
        <end position="342"/>
    </location>
</feature>
<keyword evidence="4" id="KW-1185">Reference proteome</keyword>
<dbReference type="Proteomes" id="UP000824496">
    <property type="component" value="Chromosome"/>
</dbReference>
<feature type="transmembrane region" description="Helical" evidence="2">
    <location>
        <begin position="354"/>
        <end position="374"/>
    </location>
</feature>
<evidence type="ECO:0000256" key="1">
    <source>
        <dbReference type="SAM" id="MobiDB-lite"/>
    </source>
</evidence>
<dbReference type="EMBL" id="AP025017">
    <property type="protein sequence ID" value="BDA64632.1"/>
    <property type="molecule type" value="Genomic_DNA"/>
</dbReference>
<keyword evidence="2" id="KW-0812">Transmembrane</keyword>
<feature type="transmembrane region" description="Helical" evidence="2">
    <location>
        <begin position="173"/>
        <end position="195"/>
    </location>
</feature>
<sequence length="522" mass="57739">MPGSLIKELQCGEGWLSGAGQGFKPSREVRAWRQVGLSSFLAFLIAFLYVYMRIVLWSKFWRDPDGRETVNLTTVIDRLNEGDFGGADFDFMGYMLAFVSCIGALLFTLITLSWSRREVPSDPHRQYLWLQGVIDDAHREEVAMGVSIILVASCGVIVIADMFYIVGGEVNDGRLVVLLLSVMMYLIVAMIPVVVKRGSSVGVKGYVIALQHVGRLEMYVQSISRLPILGSEKPWCRLLWCLGFGSGPSALISLLVTLLYSTPVAVLAIVGGLNLRGAVILLAWAAVVALVYGGFVRWSVFSSFIAALKHNGRLRSLSGVSVLLFQLFIMLLIGVGPFLAALAQFSPTVSSSGLVLWLTPFVVATAVFGAIVLLGGGRPRRWAFGEYFYRLIIEERDSCADSFDSYILGPQEQEYSATIVELVLEDMVRPGGRSADGIRVGQIRRSQRSIDEFQRERAQELRMLINNVLEKPLPGSAREQDDAPQERGSIADRVTRGLRDLRRHLRMRARGAPVREAAESDR</sequence>
<feature type="transmembrane region" description="Helical" evidence="2">
    <location>
        <begin position="91"/>
        <end position="115"/>
    </location>
</feature>
<evidence type="ECO:0000313" key="4">
    <source>
        <dbReference type="Proteomes" id="UP000824496"/>
    </source>
</evidence>
<feature type="transmembrane region" description="Helical" evidence="2">
    <location>
        <begin position="31"/>
        <end position="52"/>
    </location>
</feature>
<accession>A0ABN6K7P4</accession>
<evidence type="ECO:0000313" key="3">
    <source>
        <dbReference type="EMBL" id="BDA64632.1"/>
    </source>
</evidence>